<evidence type="ECO:0008006" key="3">
    <source>
        <dbReference type="Google" id="ProtNLM"/>
    </source>
</evidence>
<organism evidence="1 2">
    <name type="scientific">Lentzea tibetensis</name>
    <dbReference type="NCBI Taxonomy" id="2591470"/>
    <lineage>
        <taxon>Bacteria</taxon>
        <taxon>Bacillati</taxon>
        <taxon>Actinomycetota</taxon>
        <taxon>Actinomycetes</taxon>
        <taxon>Pseudonocardiales</taxon>
        <taxon>Pseudonocardiaceae</taxon>
        <taxon>Lentzea</taxon>
    </lineage>
</organism>
<dbReference type="Proteomes" id="UP000316639">
    <property type="component" value="Unassembled WGS sequence"/>
</dbReference>
<evidence type="ECO:0000313" key="2">
    <source>
        <dbReference type="Proteomes" id="UP000316639"/>
    </source>
</evidence>
<name>A0A563EV32_9PSEU</name>
<dbReference type="Pfam" id="PF15892">
    <property type="entry name" value="BNR_4"/>
    <property type="match status" value="1"/>
</dbReference>
<dbReference type="CDD" id="cd15482">
    <property type="entry name" value="Sialidase_non-viral"/>
    <property type="match status" value="1"/>
</dbReference>
<accession>A0A563EV32</accession>
<reference evidence="1 2" key="1">
    <citation type="submission" date="2019-07" db="EMBL/GenBank/DDBJ databases">
        <title>Lentzea xizangensis sp. nov., isolated from Qinghai-Tibetan Plateau Soils.</title>
        <authorList>
            <person name="Huang J."/>
        </authorList>
    </citation>
    <scope>NUCLEOTIDE SEQUENCE [LARGE SCALE GENOMIC DNA]</scope>
    <source>
        <strain evidence="1 2">FXJ1.1311</strain>
    </source>
</reference>
<dbReference type="OrthoDB" id="3698617at2"/>
<dbReference type="AlphaFoldDB" id="A0A563EV32"/>
<protein>
    <recommendedName>
        <fullName evidence="3">Exo-alpha-sialidase</fullName>
    </recommendedName>
</protein>
<evidence type="ECO:0000313" key="1">
    <source>
        <dbReference type="EMBL" id="TWP51014.1"/>
    </source>
</evidence>
<keyword evidence="2" id="KW-1185">Reference proteome</keyword>
<dbReference type="EMBL" id="VOBR01000010">
    <property type="protein sequence ID" value="TWP51014.1"/>
    <property type="molecule type" value="Genomic_DNA"/>
</dbReference>
<dbReference type="Gene3D" id="2.120.10.10">
    <property type="match status" value="1"/>
</dbReference>
<sequence>MGSASGCAACAGTARAVSSPATSSVRIDTVLWARRRRGYLRRSAMRVLLAALLLLVFSATPANAATVDTVTPTSVYGCLRTNGAGLYDAIAKKTFVTWSGTKHDIYVKAFDHTANTWSAAVKVATLNLTHSNAYHDYPVLTQLADGTLVVFRATHGKSMHLYQAPTAHSITGTWSARTISSDKTTYPEPIVTGNTIHVFYSQNTDLSHPYRIYRFIKSTDSGKTWSAPKTIIDSGRTSDKYSEVYAFGVTEKAGKVHLTWSMHGGPKGHNGGGKNIYAAYFDTATATMRTVGGASLGAGVDAAELAQTRVVTTNPTDLPSGKALPEENPVTVQLPDGSVVLGYGVHTKTSAKIVLAHFSNGAWTSTTIDSTTSLFKDIAVVGNGVEFVYATADKKRLVSKLWTPGGSATTKFDLTVPYASGADTTFYADFVENRNGISVIANTIHQETRKDVHTAKWPIFAIKD</sequence>
<proteinExistence type="predicted"/>
<dbReference type="SUPFAM" id="SSF50939">
    <property type="entry name" value="Sialidases"/>
    <property type="match status" value="1"/>
</dbReference>
<gene>
    <name evidence="1" type="ORF">FKR81_18275</name>
</gene>
<comment type="caution">
    <text evidence="1">The sequence shown here is derived from an EMBL/GenBank/DDBJ whole genome shotgun (WGS) entry which is preliminary data.</text>
</comment>
<dbReference type="InterPro" id="IPR036278">
    <property type="entry name" value="Sialidase_sf"/>
</dbReference>